<proteinExistence type="predicted"/>
<evidence type="ECO:0008006" key="4">
    <source>
        <dbReference type="Google" id="ProtNLM"/>
    </source>
</evidence>
<dbReference type="Pfam" id="PF09831">
    <property type="entry name" value="DUF2058"/>
    <property type="match status" value="1"/>
</dbReference>
<feature type="compositionally biased region" description="Basic residues" evidence="1">
    <location>
        <begin position="28"/>
        <end position="37"/>
    </location>
</feature>
<feature type="compositionally biased region" description="Basic and acidic residues" evidence="1">
    <location>
        <begin position="18"/>
        <end position="27"/>
    </location>
</feature>
<organism evidence="2 3">
    <name type="scientific">Povalibacter uvarum</name>
    <dbReference type="NCBI Taxonomy" id="732238"/>
    <lineage>
        <taxon>Bacteria</taxon>
        <taxon>Pseudomonadati</taxon>
        <taxon>Pseudomonadota</taxon>
        <taxon>Gammaproteobacteria</taxon>
        <taxon>Steroidobacterales</taxon>
        <taxon>Steroidobacteraceae</taxon>
        <taxon>Povalibacter</taxon>
    </lineage>
</organism>
<dbReference type="RefSeq" id="WP_184329177.1">
    <property type="nucleotide sequence ID" value="NZ_JACHHZ010000001.1"/>
</dbReference>
<feature type="region of interest" description="Disordered" evidence="1">
    <location>
        <begin position="154"/>
        <end position="182"/>
    </location>
</feature>
<reference evidence="2 3" key="1">
    <citation type="submission" date="2020-08" db="EMBL/GenBank/DDBJ databases">
        <title>Genomic Encyclopedia of Type Strains, Phase IV (KMG-IV): sequencing the most valuable type-strain genomes for metagenomic binning, comparative biology and taxonomic classification.</title>
        <authorList>
            <person name="Goeker M."/>
        </authorList>
    </citation>
    <scope>NUCLEOTIDE SEQUENCE [LARGE SCALE GENOMIC DNA]</scope>
    <source>
        <strain evidence="2 3">DSM 26723</strain>
    </source>
</reference>
<comment type="caution">
    <text evidence="2">The sequence shown here is derived from an EMBL/GenBank/DDBJ whole genome shotgun (WGS) entry which is preliminary data.</text>
</comment>
<keyword evidence="3" id="KW-1185">Reference proteome</keyword>
<dbReference type="Proteomes" id="UP000588068">
    <property type="component" value="Unassembled WGS sequence"/>
</dbReference>
<accession>A0A841HFL7</accession>
<dbReference type="EMBL" id="JACHHZ010000001">
    <property type="protein sequence ID" value="MBB6091374.1"/>
    <property type="molecule type" value="Genomic_DNA"/>
</dbReference>
<evidence type="ECO:0000313" key="3">
    <source>
        <dbReference type="Proteomes" id="UP000588068"/>
    </source>
</evidence>
<feature type="region of interest" description="Disordered" evidence="1">
    <location>
        <begin position="16"/>
        <end position="80"/>
    </location>
</feature>
<feature type="compositionally biased region" description="Basic and acidic residues" evidence="1">
    <location>
        <begin position="161"/>
        <end position="172"/>
    </location>
</feature>
<evidence type="ECO:0000256" key="1">
    <source>
        <dbReference type="SAM" id="MobiDB-lite"/>
    </source>
</evidence>
<name>A0A841HFL7_9GAMM</name>
<feature type="compositionally biased region" description="Basic and acidic residues" evidence="1">
    <location>
        <begin position="58"/>
        <end position="76"/>
    </location>
</feature>
<gene>
    <name evidence="2" type="ORF">HNQ60_000220</name>
</gene>
<feature type="compositionally biased region" description="Low complexity" evidence="1">
    <location>
        <begin position="48"/>
        <end position="57"/>
    </location>
</feature>
<evidence type="ECO:0000313" key="2">
    <source>
        <dbReference type="EMBL" id="MBB6091374.1"/>
    </source>
</evidence>
<dbReference type="AlphaFoldDB" id="A0A841HFL7"/>
<protein>
    <recommendedName>
        <fullName evidence="4">Nucleoprotein/polynucleotide-associated enzyme</fullName>
    </recommendedName>
</protein>
<sequence length="182" mass="20914">MSMSLREQLLAAGLVSKKQAEQVEKQQKQKHHHHAKSGKPAQDEAAKRAAQQAQAAKAARDQELNRQRQEQAEQKARAAQVKQLIEENRLPKLETDDYFNYVDRGKVRRMSVDAQRREQIMAGTLMIVRLEGRYEVVPKDIAEKVRERSARAVVTLNQSESEAKPAEDDPYKDFVVPDDLRW</sequence>
<dbReference type="InterPro" id="IPR018636">
    <property type="entry name" value="DUF2058"/>
</dbReference>